<accession>A0A8H6J5A7</accession>
<comment type="caution">
    <text evidence="4">The sequence shown here is derived from an EMBL/GenBank/DDBJ whole genome shotgun (WGS) entry which is preliminary data.</text>
</comment>
<dbReference type="InterPro" id="IPR053181">
    <property type="entry name" value="EcdB-like_regulator"/>
</dbReference>
<dbReference type="Proteomes" id="UP000652219">
    <property type="component" value="Unassembled WGS sequence"/>
</dbReference>
<dbReference type="SUPFAM" id="SSF57701">
    <property type="entry name" value="Zn2/Cys6 DNA-binding domain"/>
    <property type="match status" value="1"/>
</dbReference>
<feature type="domain" description="Zn(2)-C6 fungal-type" evidence="3">
    <location>
        <begin position="54"/>
        <end position="84"/>
    </location>
</feature>
<dbReference type="PANTHER" id="PTHR47785:SF7">
    <property type="entry name" value="ZN(II)2CYS6 TRANSCRIPTION FACTOR (EUROFUNG)"/>
    <property type="match status" value="1"/>
</dbReference>
<evidence type="ECO:0000256" key="2">
    <source>
        <dbReference type="SAM" id="MobiDB-lite"/>
    </source>
</evidence>
<feature type="compositionally biased region" description="Basic and acidic residues" evidence="2">
    <location>
        <begin position="16"/>
        <end position="25"/>
    </location>
</feature>
<dbReference type="InterPro" id="IPR036864">
    <property type="entry name" value="Zn2-C6_fun-type_DNA-bd_sf"/>
</dbReference>
<dbReference type="SMART" id="SM00066">
    <property type="entry name" value="GAL4"/>
    <property type="match status" value="1"/>
</dbReference>
<reference evidence="4 5" key="1">
    <citation type="journal article" date="2020" name="Phytopathology">
        <title>Genome Sequence Resources of Colletotrichum truncatum, C. plurivorum, C. musicola, and C. sojae: Four Species Pathogenic to Soybean (Glycine max).</title>
        <authorList>
            <person name="Rogerio F."/>
            <person name="Boufleur T.R."/>
            <person name="Ciampi-Guillardi M."/>
            <person name="Sukno S.A."/>
            <person name="Thon M.R."/>
            <person name="Massola Junior N.S."/>
            <person name="Baroncelli R."/>
        </authorList>
    </citation>
    <scope>NUCLEOTIDE SEQUENCE [LARGE SCALE GENOMIC DNA]</scope>
    <source>
        <strain evidence="4 5">LFN0009</strain>
    </source>
</reference>
<keyword evidence="5" id="KW-1185">Reference proteome</keyword>
<dbReference type="CDD" id="cd12148">
    <property type="entry name" value="fungal_TF_MHR"/>
    <property type="match status" value="1"/>
</dbReference>
<dbReference type="Pfam" id="PF00172">
    <property type="entry name" value="Zn_clus"/>
    <property type="match status" value="1"/>
</dbReference>
<feature type="compositionally biased region" description="Polar residues" evidence="2">
    <location>
        <begin position="28"/>
        <end position="38"/>
    </location>
</feature>
<dbReference type="AlphaFoldDB" id="A0A8H6J5A7"/>
<dbReference type="GO" id="GO:0008270">
    <property type="term" value="F:zinc ion binding"/>
    <property type="evidence" value="ECO:0007669"/>
    <property type="project" value="InterPro"/>
</dbReference>
<dbReference type="EMBL" id="WIGN01000162">
    <property type="protein sequence ID" value="KAF6806271.1"/>
    <property type="molecule type" value="Genomic_DNA"/>
</dbReference>
<feature type="region of interest" description="Disordered" evidence="2">
    <location>
        <begin position="1"/>
        <end position="43"/>
    </location>
</feature>
<sequence length="667" mass="73807">MADPSPPENHVSLAPRDSDPDRSYPEAEQSTTKTSTRPTARGTAFYQRKRAVRACQVCRARRTKCDNLKPSCSFCLKVGATCIQSPVDLSSFDPASLKILERLDDLEELMRSVSVDGPFNKTRVVEAPVEHHQEVTPVVGPPIQLGMIIPCAAEHVMAWPIFQRFMNNERVEDMALSVDNASVAGSSPASVLGALDMEPRRVNDLLDNFFAFVHVKNPILDETTTRKMVSTTVMNGIDWSPESCLSLLIFALGSIATPFGPSHDTMPGTAAHANAHSLFEAAQKRLGVLLSSDDIIAAQCLFLSGVYMMCIFQPVKAWRYFVQALASCQQFSFLSPEAQRRYHSSVGAGRVSNYSIDTLQQAVYWSSWKSEREMRGDLYLPDFSLSDKELAFYPPFFPTPPAPRAEVEAATDPRLARERTSWYFYLAEISLRRLASRISAEMVGLQKEYPTRQAYLAAAAETVGQYEEQAKEWIASLPPSLSFAQPPEADDVCRFVLRGHAINLYELIYWPFTTAYLDSLGPNASFPRGVLPVSSISNAQKGLNNHAFRLVANSFGYHHRHHGTMPMLRSCSRSALILVAAAMLIREDIRLGGADSSVGCSMPPGWREAVGGLTDVLAFWQGEAKEVQNARRLLEDVCLEVGEQASPTYQRSPATSTIPQATYTGVW</sequence>
<dbReference type="CDD" id="cd00067">
    <property type="entry name" value="GAL4"/>
    <property type="match status" value="1"/>
</dbReference>
<dbReference type="PROSITE" id="PS00463">
    <property type="entry name" value="ZN2_CY6_FUNGAL_1"/>
    <property type="match status" value="1"/>
</dbReference>
<dbReference type="PANTHER" id="PTHR47785">
    <property type="entry name" value="ZN(II)2CYS6 TRANSCRIPTION FACTOR (EUROFUNG)-RELATED-RELATED"/>
    <property type="match status" value="1"/>
</dbReference>
<evidence type="ECO:0000256" key="1">
    <source>
        <dbReference type="ARBA" id="ARBA00023242"/>
    </source>
</evidence>
<dbReference type="InterPro" id="IPR001138">
    <property type="entry name" value="Zn2Cys6_DnaBD"/>
</dbReference>
<organism evidence="4 5">
    <name type="scientific">Colletotrichum sojae</name>
    <dbReference type="NCBI Taxonomy" id="2175907"/>
    <lineage>
        <taxon>Eukaryota</taxon>
        <taxon>Fungi</taxon>
        <taxon>Dikarya</taxon>
        <taxon>Ascomycota</taxon>
        <taxon>Pezizomycotina</taxon>
        <taxon>Sordariomycetes</taxon>
        <taxon>Hypocreomycetidae</taxon>
        <taxon>Glomerellales</taxon>
        <taxon>Glomerellaceae</taxon>
        <taxon>Colletotrichum</taxon>
        <taxon>Colletotrichum orchidearum species complex</taxon>
    </lineage>
</organism>
<dbReference type="PROSITE" id="PS50048">
    <property type="entry name" value="ZN2_CY6_FUNGAL_2"/>
    <property type="match status" value="1"/>
</dbReference>
<dbReference type="Gene3D" id="4.10.240.10">
    <property type="entry name" value="Zn(2)-C6 fungal-type DNA-binding domain"/>
    <property type="match status" value="1"/>
</dbReference>
<gene>
    <name evidence="4" type="ORF">CSOJ01_08930</name>
</gene>
<protein>
    <submittedName>
        <fullName evidence="4">C6 zinc finger domain-containing protein</fullName>
    </submittedName>
</protein>
<keyword evidence="1" id="KW-0539">Nucleus</keyword>
<dbReference type="GO" id="GO:0000981">
    <property type="term" value="F:DNA-binding transcription factor activity, RNA polymerase II-specific"/>
    <property type="evidence" value="ECO:0007669"/>
    <property type="project" value="InterPro"/>
</dbReference>
<name>A0A8H6J5A7_9PEZI</name>
<proteinExistence type="predicted"/>
<evidence type="ECO:0000313" key="5">
    <source>
        <dbReference type="Proteomes" id="UP000652219"/>
    </source>
</evidence>
<evidence type="ECO:0000259" key="3">
    <source>
        <dbReference type="PROSITE" id="PS50048"/>
    </source>
</evidence>
<evidence type="ECO:0000313" key="4">
    <source>
        <dbReference type="EMBL" id="KAF6806271.1"/>
    </source>
</evidence>